<evidence type="ECO:0000256" key="2">
    <source>
        <dbReference type="ARBA" id="ARBA00022737"/>
    </source>
</evidence>
<evidence type="ECO:0000313" key="3">
    <source>
        <dbReference type="EMBL" id="KAG9393143.1"/>
    </source>
</evidence>
<dbReference type="PANTHER" id="PTHR10971">
    <property type="entry name" value="MRNA EXPORT FACTOR AND BUB3"/>
    <property type="match status" value="1"/>
</dbReference>
<dbReference type="Proteomes" id="UP000717585">
    <property type="component" value="Unassembled WGS sequence"/>
</dbReference>
<dbReference type="InterPro" id="IPR036322">
    <property type="entry name" value="WD40_repeat_dom_sf"/>
</dbReference>
<keyword evidence="2" id="KW-0677">Repeat</keyword>
<organism evidence="3 4">
    <name type="scientific">Carpediemonas membranifera</name>
    <dbReference type="NCBI Taxonomy" id="201153"/>
    <lineage>
        <taxon>Eukaryota</taxon>
        <taxon>Metamonada</taxon>
        <taxon>Carpediemonas-like organisms</taxon>
        <taxon>Carpediemonas</taxon>
    </lineage>
</organism>
<dbReference type="InterPro" id="IPR001680">
    <property type="entry name" value="WD40_rpt"/>
</dbReference>
<accession>A0A8J6E182</accession>
<evidence type="ECO:0000256" key="1">
    <source>
        <dbReference type="ARBA" id="ARBA00022574"/>
    </source>
</evidence>
<dbReference type="InterPro" id="IPR015943">
    <property type="entry name" value="WD40/YVTN_repeat-like_dom_sf"/>
</dbReference>
<dbReference type="Pfam" id="PF00400">
    <property type="entry name" value="WD40"/>
    <property type="match status" value="1"/>
</dbReference>
<gene>
    <name evidence="3" type="ORF">J8273_3272</name>
</gene>
<evidence type="ECO:0000313" key="4">
    <source>
        <dbReference type="Proteomes" id="UP000717585"/>
    </source>
</evidence>
<proteinExistence type="predicted"/>
<dbReference type="SMART" id="SM00320">
    <property type="entry name" value="WD40"/>
    <property type="match status" value="3"/>
</dbReference>
<reference evidence="3" key="1">
    <citation type="submission" date="2021-05" db="EMBL/GenBank/DDBJ databases">
        <title>A free-living protist that lacks canonical eukaryotic 1 DNA replication and segregation systems.</title>
        <authorList>
            <person name="Salas-Leiva D.E."/>
            <person name="Tromer E.C."/>
            <person name="Curtis B.A."/>
            <person name="Jerlstrom-Hultqvist J."/>
            <person name="Kolisko M."/>
            <person name="Yi Z."/>
            <person name="Salas-Leiva J.S."/>
            <person name="Gallot-Lavallee L."/>
            <person name="Kops G.J.P.L."/>
            <person name="Archibald J.M."/>
            <person name="Simpson A.G.B."/>
            <person name="Roger A.J."/>
        </authorList>
    </citation>
    <scope>NUCLEOTIDE SEQUENCE</scope>
    <source>
        <strain evidence="3">BICM</strain>
    </source>
</reference>
<keyword evidence="1" id="KW-0853">WD repeat</keyword>
<dbReference type="EMBL" id="JAHDYR010000025">
    <property type="protein sequence ID" value="KAG9393143.1"/>
    <property type="molecule type" value="Genomic_DNA"/>
</dbReference>
<dbReference type="SUPFAM" id="SSF50978">
    <property type="entry name" value="WD40 repeat-like"/>
    <property type="match status" value="1"/>
</dbReference>
<keyword evidence="4" id="KW-1185">Reference proteome</keyword>
<name>A0A8J6E182_9EUKA</name>
<sequence length="323" mass="34896">MELARTKGLITDISWGSDTALVASYYDSYLRIYNTEGTAPKEVYLDSPVLCCEYDRFCESPFIFTGLKNGSIIGIDPDTDERLQISDPFPAPVTRLICGNTHLWCASGNRLTAIDIRGENLPATLEFEDDIIDIDLSNNEGRMLVATKGRKVVVVDALAMLSVPNGGPPGSVIIKARESLLAHPTAAVKWLRGDEFFTVASIACRMAITTVSTKANKVAFRVHQDKTTTPPTDHIVYTIAVHPGGRLFLSGGGDRTVQVHSLSVIDSSKTSPLTPVPFSGAVVRLKFNPSGTRVAAACRPNMKGALTDSSLTVLDVDEVQLLE</sequence>
<dbReference type="AlphaFoldDB" id="A0A8J6E182"/>
<dbReference type="Gene3D" id="2.130.10.10">
    <property type="entry name" value="YVTN repeat-like/Quinoprotein amine dehydrogenase"/>
    <property type="match status" value="1"/>
</dbReference>
<protein>
    <submittedName>
        <fullName evidence="3">Mitotic checkpoint protein Bub3</fullName>
    </submittedName>
</protein>
<comment type="caution">
    <text evidence="3">The sequence shown here is derived from an EMBL/GenBank/DDBJ whole genome shotgun (WGS) entry which is preliminary data.</text>
</comment>